<dbReference type="EMBL" id="KZ819210">
    <property type="protein sequence ID" value="PWY97350.1"/>
    <property type="molecule type" value="Genomic_DNA"/>
</dbReference>
<accession>A0A317XJ94</accession>
<feature type="non-terminal residue" evidence="4">
    <location>
        <position position="1118"/>
    </location>
</feature>
<feature type="region of interest" description="Disordered" evidence="3">
    <location>
        <begin position="239"/>
        <end position="266"/>
    </location>
</feature>
<feature type="region of interest" description="Disordered" evidence="3">
    <location>
        <begin position="719"/>
        <end position="749"/>
    </location>
</feature>
<protein>
    <recommendedName>
        <fullName evidence="6">Galactose oxidase</fullName>
    </recommendedName>
</protein>
<evidence type="ECO:0008006" key="6">
    <source>
        <dbReference type="Google" id="ProtNLM"/>
    </source>
</evidence>
<name>A0A317XJ94_9BASI</name>
<evidence type="ECO:0000313" key="4">
    <source>
        <dbReference type="EMBL" id="PWY97350.1"/>
    </source>
</evidence>
<feature type="compositionally biased region" description="Polar residues" evidence="3">
    <location>
        <begin position="866"/>
        <end position="890"/>
    </location>
</feature>
<dbReference type="InterPro" id="IPR015915">
    <property type="entry name" value="Kelch-typ_b-propeller"/>
</dbReference>
<feature type="compositionally biased region" description="Low complexity" evidence="3">
    <location>
        <begin position="905"/>
        <end position="920"/>
    </location>
</feature>
<feature type="compositionally biased region" description="Basic and acidic residues" evidence="3">
    <location>
        <begin position="829"/>
        <end position="844"/>
    </location>
</feature>
<dbReference type="SUPFAM" id="SSF50965">
    <property type="entry name" value="Galactose oxidase, central domain"/>
    <property type="match status" value="1"/>
</dbReference>
<evidence type="ECO:0000256" key="2">
    <source>
        <dbReference type="ARBA" id="ARBA00022737"/>
    </source>
</evidence>
<dbReference type="AlphaFoldDB" id="A0A317XJ94"/>
<evidence type="ECO:0000256" key="1">
    <source>
        <dbReference type="ARBA" id="ARBA00022441"/>
    </source>
</evidence>
<dbReference type="PANTHER" id="PTHR46093">
    <property type="entry name" value="ACYL-COA-BINDING DOMAIN-CONTAINING PROTEIN 5"/>
    <property type="match status" value="1"/>
</dbReference>
<feature type="non-terminal residue" evidence="4">
    <location>
        <position position="1"/>
    </location>
</feature>
<dbReference type="OrthoDB" id="432528at2759"/>
<evidence type="ECO:0000256" key="3">
    <source>
        <dbReference type="SAM" id="MobiDB-lite"/>
    </source>
</evidence>
<feature type="region of interest" description="Disordered" evidence="3">
    <location>
        <begin position="1006"/>
        <end position="1118"/>
    </location>
</feature>
<feature type="compositionally biased region" description="Polar residues" evidence="3">
    <location>
        <begin position="1006"/>
        <end position="1019"/>
    </location>
</feature>
<feature type="compositionally biased region" description="Polar residues" evidence="3">
    <location>
        <begin position="239"/>
        <end position="250"/>
    </location>
</feature>
<dbReference type="Gene3D" id="2.120.10.80">
    <property type="entry name" value="Kelch-type beta propeller"/>
    <property type="match status" value="2"/>
</dbReference>
<dbReference type="InParanoid" id="A0A317XJ94"/>
<feature type="compositionally biased region" description="Low complexity" evidence="3">
    <location>
        <begin position="1080"/>
        <end position="1090"/>
    </location>
</feature>
<feature type="compositionally biased region" description="Polar residues" evidence="3">
    <location>
        <begin position="729"/>
        <end position="749"/>
    </location>
</feature>
<keyword evidence="2" id="KW-0677">Repeat</keyword>
<feature type="compositionally biased region" description="Basic and acidic residues" evidence="3">
    <location>
        <begin position="891"/>
        <end position="902"/>
    </location>
</feature>
<feature type="compositionally biased region" description="Polar residues" evidence="3">
    <location>
        <begin position="425"/>
        <end position="441"/>
    </location>
</feature>
<dbReference type="Proteomes" id="UP000246740">
    <property type="component" value="Unassembled WGS sequence"/>
</dbReference>
<feature type="region of interest" description="Disordered" evidence="3">
    <location>
        <begin position="826"/>
        <end position="973"/>
    </location>
</feature>
<dbReference type="InterPro" id="IPR011043">
    <property type="entry name" value="Gal_Oxase/kelch_b-propeller"/>
</dbReference>
<dbReference type="STRING" id="1882483.A0A317XJ94"/>
<feature type="compositionally biased region" description="Low complexity" evidence="3">
    <location>
        <begin position="1049"/>
        <end position="1068"/>
    </location>
</feature>
<feature type="region of interest" description="Disordered" evidence="3">
    <location>
        <begin position="355"/>
        <end position="445"/>
    </location>
</feature>
<sequence>TASTSTPTMDARWGQASALFGSLFVVQGGKSQGTSGGYTYSSAPNQGAMYALDLSSSFSTSSPPWQSVSVDSSSLAAPTVSFHTLSPINSTSLLLFGGDGGTSLPVQTNNDSAYIVNLGGSTSSRTVSYSRVSSTWSEPMRRIYHTSESNVDGAIWIMGGEKADGSNLLLDELWALDINATSPSFGLSPSSPPGSIAGSTSTLLSDGTLLLLGGIDASGQLQSFETVYAYSTKAHEWSQTSTQASNTTLTRRQDSSASSAFPAPRRNHVAVSLPQRRVFVQGGASADLSTAYSDAWILDWSVDPPMWTQINSTGGPGARYGHAAVAYGRGVVLAFGWSGGNAADSTVHVFDGTSLTSTSQGSWSGGSWSSTYSPDPEASQSSASDGSSASTGSNGSSTSSGGSETPSSGSNGSGTESSGFPKAEPTSTGDGVASNNNSKGGTSDGAKAGAALGAIIGAGLVVGAGYAVYRKKTSSENWRHGDGSAGLLGGPSRKRGRDDAYMMEKGYTESDYDRPYHNEAYADGRDLSGGVFGRKRGRAEGSHWSMGNIGHAMEGSGPHFRERLAILTGLGKRETNAAPRVDMLADEGDGNSLCLRTSHGLQKHADADDDELESPVWNDRHVREHSYARVGGDEDLSLGDLGSNRAYVDRDHDYVVSPFEDPSEEPVRQRLHPAAGAGAGLLATAGAAMTGRKTYGRLNDGSHVDEDDEDGFEYEDQRSDFDVLGGPSSGPSVQSHSTTGKSEVPSSALSYDVQSPGGLVSFSDSYGRATGPNQSRIKRSPTWWDRFMGNSLLERSASGRLLWAPGSDLPIRDPAPPPVVGLEAITESPRSRDVSGHDGADPFADRTWAGPDEMGRRVGSDADGTSPFSSYQHGRSLSSLGSAKTTTSSHFESRFGDMDVIQRVRTGSSRRAGSTRTGSTFSDSESEAALSRGPSMLRPKNMSALDERSMEEDETSNSMHGAESDATGTPSPDRLAVNRAEYRRSNVSDTPSITPITTKRARLNPLMTSPQFPSGSVRSPTRPISVGGSVKDRIKAFEEQQQQDSGVEASPSIWTASLSSSTSMSPSSAFKEDPIRHRAASPASSAGTSARPKKVKYTHGLAPKAQLFVANPDDKQRN</sequence>
<dbReference type="PANTHER" id="PTHR46093:SF18">
    <property type="entry name" value="FIBRONECTIN TYPE-III DOMAIN-CONTAINING PROTEIN"/>
    <property type="match status" value="1"/>
</dbReference>
<evidence type="ECO:0000313" key="5">
    <source>
        <dbReference type="Proteomes" id="UP000246740"/>
    </source>
</evidence>
<proteinExistence type="predicted"/>
<keyword evidence="1" id="KW-0880">Kelch repeat</keyword>
<feature type="region of interest" description="Disordered" evidence="3">
    <location>
        <begin position="476"/>
        <end position="498"/>
    </location>
</feature>
<organism evidence="4 5">
    <name type="scientific">Testicularia cyperi</name>
    <dbReference type="NCBI Taxonomy" id="1882483"/>
    <lineage>
        <taxon>Eukaryota</taxon>
        <taxon>Fungi</taxon>
        <taxon>Dikarya</taxon>
        <taxon>Basidiomycota</taxon>
        <taxon>Ustilaginomycotina</taxon>
        <taxon>Ustilaginomycetes</taxon>
        <taxon>Ustilaginales</taxon>
        <taxon>Anthracoideaceae</taxon>
        <taxon>Testicularia</taxon>
    </lineage>
</organism>
<reference evidence="4 5" key="1">
    <citation type="journal article" date="2018" name="Mol. Biol. Evol.">
        <title>Broad Genomic Sampling Reveals a Smut Pathogenic Ancestry of the Fungal Clade Ustilaginomycotina.</title>
        <authorList>
            <person name="Kijpornyongpan T."/>
            <person name="Mondo S.J."/>
            <person name="Barry K."/>
            <person name="Sandor L."/>
            <person name="Lee J."/>
            <person name="Lipzen A."/>
            <person name="Pangilinan J."/>
            <person name="LaButti K."/>
            <person name="Hainaut M."/>
            <person name="Henrissat B."/>
            <person name="Grigoriev I.V."/>
            <person name="Spatafora J.W."/>
            <person name="Aime M.C."/>
        </authorList>
    </citation>
    <scope>NUCLEOTIDE SEQUENCE [LARGE SCALE GENOMIC DNA]</scope>
    <source>
        <strain evidence="4 5">MCA 3645</strain>
    </source>
</reference>
<gene>
    <name evidence="4" type="ORF">BCV70DRAFT_145051</name>
</gene>
<keyword evidence="5" id="KW-1185">Reference proteome</keyword>
<feature type="compositionally biased region" description="Low complexity" evidence="3">
    <location>
        <begin position="355"/>
        <end position="419"/>
    </location>
</feature>